<dbReference type="EMBL" id="VBAK01000102">
    <property type="protein sequence ID" value="TMI91200.1"/>
    <property type="molecule type" value="Genomic_DNA"/>
</dbReference>
<dbReference type="Gene3D" id="3.40.50.300">
    <property type="entry name" value="P-loop containing nucleotide triphosphate hydrolases"/>
    <property type="match status" value="1"/>
</dbReference>
<evidence type="ECO:0000313" key="2">
    <source>
        <dbReference type="Proteomes" id="UP000318509"/>
    </source>
</evidence>
<protein>
    <submittedName>
        <fullName evidence="1">ATPase</fullName>
    </submittedName>
</protein>
<proteinExistence type="predicted"/>
<accession>A0A537K633</accession>
<dbReference type="Proteomes" id="UP000318509">
    <property type="component" value="Unassembled WGS sequence"/>
</dbReference>
<dbReference type="InterPro" id="IPR027417">
    <property type="entry name" value="P-loop_NTPase"/>
</dbReference>
<gene>
    <name evidence="1" type="ORF">E6H00_04655</name>
</gene>
<reference evidence="1 2" key="1">
    <citation type="journal article" date="2019" name="Nat. Microbiol.">
        <title>Mediterranean grassland soil C-N compound turnover is dependent on rainfall and depth, and is mediated by genomically divergent microorganisms.</title>
        <authorList>
            <person name="Diamond S."/>
            <person name="Andeer P.F."/>
            <person name="Li Z."/>
            <person name="Crits-Christoph A."/>
            <person name="Burstein D."/>
            <person name="Anantharaman K."/>
            <person name="Lane K.R."/>
            <person name="Thomas B.C."/>
            <person name="Pan C."/>
            <person name="Northen T.R."/>
            <person name="Banfield J.F."/>
        </authorList>
    </citation>
    <scope>NUCLEOTIDE SEQUENCE [LARGE SCALE GENOMIC DNA]</scope>
    <source>
        <strain evidence="1">NP_3</strain>
    </source>
</reference>
<comment type="caution">
    <text evidence="1">The sequence shown here is derived from an EMBL/GenBank/DDBJ whole genome shotgun (WGS) entry which is preliminary data.</text>
</comment>
<dbReference type="AlphaFoldDB" id="A0A537K633"/>
<name>A0A537K633_9BACT</name>
<dbReference type="Pfam" id="PF13177">
    <property type="entry name" value="DNA_pol3_delta2"/>
    <property type="match status" value="1"/>
</dbReference>
<evidence type="ECO:0000313" key="1">
    <source>
        <dbReference type="EMBL" id="TMI91200.1"/>
    </source>
</evidence>
<dbReference type="SUPFAM" id="SSF52540">
    <property type="entry name" value="P-loop containing nucleoside triphosphate hydrolases"/>
    <property type="match status" value="1"/>
</dbReference>
<organism evidence="1 2">
    <name type="scientific">Candidatus Segetimicrobium genomatis</name>
    <dbReference type="NCBI Taxonomy" id="2569760"/>
    <lineage>
        <taxon>Bacteria</taxon>
        <taxon>Bacillati</taxon>
        <taxon>Candidatus Sysuimicrobiota</taxon>
        <taxon>Candidatus Sysuimicrobiia</taxon>
        <taxon>Candidatus Sysuimicrobiales</taxon>
        <taxon>Candidatus Segetimicrobiaceae</taxon>
        <taxon>Candidatus Segetimicrobium</taxon>
    </lineage>
</organism>
<feature type="non-terminal residue" evidence="1">
    <location>
        <position position="54"/>
    </location>
</feature>
<sequence length="54" mass="5748">MPFRDLIGQPHARLLLQGALRSARISHAYLFVGPSGVGRLTAARAFAQALLCSA</sequence>